<feature type="compositionally biased region" description="Basic residues" evidence="2">
    <location>
        <begin position="121"/>
        <end position="130"/>
    </location>
</feature>
<accession>A0AAV2LA26</accession>
<evidence type="ECO:0000256" key="1">
    <source>
        <dbReference type="ARBA" id="ARBA00005707"/>
    </source>
</evidence>
<sequence length="294" mass="33245">MSERKLMSIDIEPSVSESQSDQQQRLRARSENSFKFNFLPDNCADSLNQASLPSAPEDTVRDITFTGTNENFVFNFQIDREEEMEKDSPTSETSPHKPLCAENPSVQQCSSTPDTVPTSTRPKKKKRTGRNKAANGNTKEELKEAAVHEGETAELSTEEQFQRQLDWCIEHLDLGMRSHKATLKQKEEASRALKTLRSSKAPLVKKRQLMRAMAGDYRQKMEEEKCKQFSLIQNETASAQLRAVSVLPKKSSFHRKALIKAQTPQGTDISDATEAPNNNFVLTPSNEEFLFNFL</sequence>
<comment type="similarity">
    <text evidence="1">Belongs to the UPF0488 family.</text>
</comment>
<evidence type="ECO:0000313" key="3">
    <source>
        <dbReference type="EMBL" id="CAL1599225.1"/>
    </source>
</evidence>
<dbReference type="PANTHER" id="PTHR13602:SF2">
    <property type="entry name" value="UPF0488 PROTEIN C8ORF33"/>
    <property type="match status" value="1"/>
</dbReference>
<feature type="compositionally biased region" description="Polar residues" evidence="2">
    <location>
        <begin position="104"/>
        <end position="117"/>
    </location>
</feature>
<feature type="region of interest" description="Disordered" evidence="2">
    <location>
        <begin position="1"/>
        <end position="32"/>
    </location>
</feature>
<dbReference type="PANTHER" id="PTHR13602">
    <property type="entry name" value="UPF0488 PROTEIN C8ORF33"/>
    <property type="match status" value="1"/>
</dbReference>
<feature type="region of interest" description="Disordered" evidence="2">
    <location>
        <begin position="82"/>
        <end position="156"/>
    </location>
</feature>
<dbReference type="InterPro" id="IPR029274">
    <property type="entry name" value="DUF4615"/>
</dbReference>
<keyword evidence="4" id="KW-1185">Reference proteome</keyword>
<dbReference type="Pfam" id="PF15393">
    <property type="entry name" value="DUF4615"/>
    <property type="match status" value="1"/>
</dbReference>
<protein>
    <submittedName>
        <fullName evidence="3">Uncharacterized protein</fullName>
    </submittedName>
</protein>
<feature type="compositionally biased region" description="Basic and acidic residues" evidence="2">
    <location>
        <begin position="138"/>
        <end position="151"/>
    </location>
</feature>
<feature type="compositionally biased region" description="Polar residues" evidence="2">
    <location>
        <begin position="15"/>
        <end position="32"/>
    </location>
</feature>
<gene>
    <name evidence="3" type="ORF">KC01_LOCUS27534</name>
</gene>
<dbReference type="EMBL" id="OZ035845">
    <property type="protein sequence ID" value="CAL1599225.1"/>
    <property type="molecule type" value="Genomic_DNA"/>
</dbReference>
<reference evidence="3 4" key="1">
    <citation type="submission" date="2024-04" db="EMBL/GenBank/DDBJ databases">
        <authorList>
            <person name="Waldvogel A.-M."/>
            <person name="Schoenle A."/>
        </authorList>
    </citation>
    <scope>NUCLEOTIDE SEQUENCE [LARGE SCALE GENOMIC DNA]</scope>
</reference>
<dbReference type="AlphaFoldDB" id="A0AAV2LA26"/>
<evidence type="ECO:0000313" key="4">
    <source>
        <dbReference type="Proteomes" id="UP001497482"/>
    </source>
</evidence>
<organism evidence="3 4">
    <name type="scientific">Knipowitschia caucasica</name>
    <name type="common">Caucasian dwarf goby</name>
    <name type="synonym">Pomatoschistus caucasicus</name>
    <dbReference type="NCBI Taxonomy" id="637954"/>
    <lineage>
        <taxon>Eukaryota</taxon>
        <taxon>Metazoa</taxon>
        <taxon>Chordata</taxon>
        <taxon>Craniata</taxon>
        <taxon>Vertebrata</taxon>
        <taxon>Euteleostomi</taxon>
        <taxon>Actinopterygii</taxon>
        <taxon>Neopterygii</taxon>
        <taxon>Teleostei</taxon>
        <taxon>Neoteleostei</taxon>
        <taxon>Acanthomorphata</taxon>
        <taxon>Gobiaria</taxon>
        <taxon>Gobiiformes</taxon>
        <taxon>Gobioidei</taxon>
        <taxon>Gobiidae</taxon>
        <taxon>Gobiinae</taxon>
        <taxon>Knipowitschia</taxon>
    </lineage>
</organism>
<proteinExistence type="inferred from homology"/>
<name>A0AAV2LA26_KNICA</name>
<evidence type="ECO:0000256" key="2">
    <source>
        <dbReference type="SAM" id="MobiDB-lite"/>
    </source>
</evidence>
<dbReference type="Proteomes" id="UP001497482">
    <property type="component" value="Chromosome 23"/>
</dbReference>